<dbReference type="GO" id="GO:0048488">
    <property type="term" value="P:synaptic vesicle endocytosis"/>
    <property type="evidence" value="ECO:0007669"/>
    <property type="project" value="TreeGrafter"/>
</dbReference>
<dbReference type="EMBL" id="JANEYF010000117">
    <property type="protein sequence ID" value="KAJ8972147.1"/>
    <property type="molecule type" value="Genomic_DNA"/>
</dbReference>
<gene>
    <name evidence="1" type="ORF">NQ314_000373</name>
</gene>
<dbReference type="InterPro" id="IPR033616">
    <property type="entry name" value="BLTP1"/>
</dbReference>
<comment type="caution">
    <text evidence="1">The sequence shown here is derived from an EMBL/GenBank/DDBJ whole genome shotgun (WGS) entry which is preliminary data.</text>
</comment>
<dbReference type="GO" id="GO:0098793">
    <property type="term" value="C:presynapse"/>
    <property type="evidence" value="ECO:0007669"/>
    <property type="project" value="GOC"/>
</dbReference>
<dbReference type="PANTHER" id="PTHR31640">
    <property type="entry name" value="TRANSMEMBRANE PROTEIN KIAA1109"/>
    <property type="match status" value="1"/>
</dbReference>
<accession>A0AAV8ZVH7</accession>
<dbReference type="PANTHER" id="PTHR31640:SF1">
    <property type="entry name" value="BRIDGE-LIKE LIPID TRANSFER PROTEIN FAMILY MEMBER 1"/>
    <property type="match status" value="1"/>
</dbReference>
<keyword evidence="2" id="KW-1185">Reference proteome</keyword>
<sequence length="101" mass="11480">MDNTDLWLEVGAVNFGPLIIESAISSDIKDQNLHSLQQKFLKMHDERLKKLWFLWPEQNKTTGKCGCTGGCVFFGSNKNGTRFFKPSKKDLEEGLNIAAFR</sequence>
<protein>
    <submittedName>
        <fullName evidence="1">Uncharacterized protein</fullName>
    </submittedName>
</protein>
<evidence type="ECO:0000313" key="1">
    <source>
        <dbReference type="EMBL" id="KAJ8972147.1"/>
    </source>
</evidence>
<proteinExistence type="predicted"/>
<evidence type="ECO:0000313" key="2">
    <source>
        <dbReference type="Proteomes" id="UP001162156"/>
    </source>
</evidence>
<dbReference type="AlphaFoldDB" id="A0AAV8ZVH7"/>
<dbReference type="Proteomes" id="UP001162156">
    <property type="component" value="Unassembled WGS sequence"/>
</dbReference>
<reference evidence="1" key="1">
    <citation type="journal article" date="2023" name="Insect Mol. Biol.">
        <title>Genome sequencing provides insights into the evolution of gene families encoding plant cell wall-degrading enzymes in longhorned beetles.</title>
        <authorList>
            <person name="Shin N.R."/>
            <person name="Okamura Y."/>
            <person name="Kirsch R."/>
            <person name="Pauchet Y."/>
        </authorList>
    </citation>
    <scope>NUCLEOTIDE SEQUENCE</scope>
    <source>
        <strain evidence="1">RBIC_L_NR</strain>
    </source>
</reference>
<organism evidence="1 2">
    <name type="scientific">Rhamnusium bicolor</name>
    <dbReference type="NCBI Taxonomy" id="1586634"/>
    <lineage>
        <taxon>Eukaryota</taxon>
        <taxon>Metazoa</taxon>
        <taxon>Ecdysozoa</taxon>
        <taxon>Arthropoda</taxon>
        <taxon>Hexapoda</taxon>
        <taxon>Insecta</taxon>
        <taxon>Pterygota</taxon>
        <taxon>Neoptera</taxon>
        <taxon>Endopterygota</taxon>
        <taxon>Coleoptera</taxon>
        <taxon>Polyphaga</taxon>
        <taxon>Cucujiformia</taxon>
        <taxon>Chrysomeloidea</taxon>
        <taxon>Cerambycidae</taxon>
        <taxon>Lepturinae</taxon>
        <taxon>Rhagiini</taxon>
        <taxon>Rhamnusium</taxon>
    </lineage>
</organism>
<name>A0AAV8ZVH7_9CUCU</name>